<evidence type="ECO:0000313" key="4">
    <source>
        <dbReference type="Proteomes" id="UP000295361"/>
    </source>
</evidence>
<dbReference type="Pfam" id="PF13795">
    <property type="entry name" value="HupE_UreJ_2"/>
    <property type="match status" value="1"/>
</dbReference>
<evidence type="ECO:0000313" key="3">
    <source>
        <dbReference type="EMBL" id="TDP61473.1"/>
    </source>
</evidence>
<dbReference type="InterPro" id="IPR018247">
    <property type="entry name" value="EF_Hand_1_Ca_BS"/>
</dbReference>
<feature type="transmembrane region" description="Helical" evidence="1">
    <location>
        <begin position="235"/>
        <end position="258"/>
    </location>
</feature>
<reference evidence="3 4" key="1">
    <citation type="submission" date="2019-03" db="EMBL/GenBank/DDBJ databases">
        <title>Genomic Encyclopedia of Type Strains, Phase IV (KMG-IV): sequencing the most valuable type-strain genomes for metagenomic binning, comparative biology and taxonomic classification.</title>
        <authorList>
            <person name="Goeker M."/>
        </authorList>
    </citation>
    <scope>NUCLEOTIDE SEQUENCE [LARGE SCALE GENOMIC DNA]</scope>
    <source>
        <strain evidence="3 4">DSM 16998</strain>
    </source>
</reference>
<feature type="transmembrane region" description="Helical" evidence="1">
    <location>
        <begin position="360"/>
        <end position="378"/>
    </location>
</feature>
<feature type="transmembrane region" description="Helical" evidence="1">
    <location>
        <begin position="335"/>
        <end position="351"/>
    </location>
</feature>
<dbReference type="Proteomes" id="UP000295361">
    <property type="component" value="Unassembled WGS sequence"/>
</dbReference>
<proteinExistence type="predicted"/>
<feature type="transmembrane region" description="Helical" evidence="1">
    <location>
        <begin position="295"/>
        <end position="315"/>
    </location>
</feature>
<sequence length="389" mass="41825">MNSFVERLLLCSALLLPAGAWAHKASDAYLQLAATEQGLSLRIDVALRDLDAALDLDADGDGRLTWGEVRAAWPAIDAYVVARLQVQGCELALNGHALEKRADGVYAALSLQSPCQPSELPMIRYTVMQEVDPTHRGLARITLGSSRPELRVLDPMHPAAWPSATAQQPAVTQAAAAAPPPLAEPTLDTSFLREGVHHIATGYDHVLFLLCLLLPAVMRRTPQGWRPVDLLKQAVWPVVGIVTAFTLAHSITLTLAALKLVALPSSLIEPAIAATIVLAAIDNLWPLFSRLPRAAVTFLFGLIHGFGFAGVLAELDLPAATFAWALLQFNLGLELGQLAIVLAVVSLLYLLRRRAAYPRWVIGGGSMAAIMVGSLWFIERTADVSVLGF</sequence>
<dbReference type="AlphaFoldDB" id="A0A4V3CSP9"/>
<dbReference type="InterPro" id="IPR032809">
    <property type="entry name" value="Put_HupE_UreJ"/>
</dbReference>
<accession>A0A4V3CSP9</accession>
<dbReference type="EMBL" id="SNXS01000012">
    <property type="protein sequence ID" value="TDP61473.1"/>
    <property type="molecule type" value="Genomic_DNA"/>
</dbReference>
<name>A0A4V3CSP9_9BURK</name>
<evidence type="ECO:0000256" key="1">
    <source>
        <dbReference type="SAM" id="Phobius"/>
    </source>
</evidence>
<keyword evidence="1" id="KW-1133">Transmembrane helix</keyword>
<dbReference type="PROSITE" id="PS00018">
    <property type="entry name" value="EF_HAND_1"/>
    <property type="match status" value="1"/>
</dbReference>
<organism evidence="3 4">
    <name type="scientific">Roseateles toxinivorans</name>
    <dbReference type="NCBI Taxonomy" id="270368"/>
    <lineage>
        <taxon>Bacteria</taxon>
        <taxon>Pseudomonadati</taxon>
        <taxon>Pseudomonadota</taxon>
        <taxon>Betaproteobacteria</taxon>
        <taxon>Burkholderiales</taxon>
        <taxon>Sphaerotilaceae</taxon>
        <taxon>Roseateles</taxon>
    </lineage>
</organism>
<keyword evidence="4" id="KW-1185">Reference proteome</keyword>
<dbReference type="RefSeq" id="WP_133703562.1">
    <property type="nucleotide sequence ID" value="NZ_SNXS01000012.1"/>
</dbReference>
<keyword evidence="2" id="KW-0732">Signal</keyword>
<feature type="transmembrane region" description="Helical" evidence="1">
    <location>
        <begin position="270"/>
        <end position="288"/>
    </location>
</feature>
<feature type="transmembrane region" description="Helical" evidence="1">
    <location>
        <begin position="195"/>
        <end position="214"/>
    </location>
</feature>
<feature type="chain" id="PRO_5020205109" evidence="2">
    <location>
        <begin position="23"/>
        <end position="389"/>
    </location>
</feature>
<keyword evidence="1" id="KW-0472">Membrane</keyword>
<gene>
    <name evidence="3" type="ORF">DES47_11222</name>
</gene>
<keyword evidence="1" id="KW-0812">Transmembrane</keyword>
<dbReference type="OrthoDB" id="9808870at2"/>
<dbReference type="InParanoid" id="A0A4V3CSP9"/>
<protein>
    <submittedName>
        <fullName evidence="3">HupE/UreJ protein</fullName>
    </submittedName>
</protein>
<evidence type="ECO:0000256" key="2">
    <source>
        <dbReference type="SAM" id="SignalP"/>
    </source>
</evidence>
<comment type="caution">
    <text evidence="3">The sequence shown here is derived from an EMBL/GenBank/DDBJ whole genome shotgun (WGS) entry which is preliminary data.</text>
</comment>
<feature type="signal peptide" evidence="2">
    <location>
        <begin position="1"/>
        <end position="22"/>
    </location>
</feature>